<dbReference type="OrthoDB" id="352801at2"/>
<evidence type="ECO:0000259" key="1">
    <source>
        <dbReference type="Pfam" id="PF25672"/>
    </source>
</evidence>
<evidence type="ECO:0000313" key="2">
    <source>
        <dbReference type="EMBL" id="AHH09974.1"/>
    </source>
</evidence>
<dbReference type="Pfam" id="PF25672">
    <property type="entry name" value="BBH37"/>
    <property type="match status" value="1"/>
</dbReference>
<dbReference type="HOGENOM" id="CLU_098469_0_0_12"/>
<keyword evidence="2" id="KW-0614">Plasmid</keyword>
<sequence length="242" mass="28296">DDLVRRSSSRNTARYGVKTVNAEFAESKQVYTYYVQEEIEIKEEDLVPSTDEESKAQAEIENVKRVLGDSEFHQLIEEARKLQTESKQLESDFYRIFSEFQTKLQEQRSISKSNSQTYRTKRQELIKLQNRFNEKRNQIDMFITQIDAGLNERSSAKSFFEQSQETLKEAITKRLKSKLPRNRYLLRRGDSDLVARQAQREAESALKQLESSSMKLIEAMGEKKNIEALIKEAKSYLSNLSR</sequence>
<dbReference type="AlphaFoldDB" id="W5SS06"/>
<reference evidence="2" key="1">
    <citation type="submission" date="2013-04" db="EMBL/GenBank/DDBJ databases">
        <title>Comparative Genomics of Relapsing Fever Spirochetes.</title>
        <authorList>
            <person name="Schwan T.G."/>
            <person name="Raffel S.J."/>
            <person name="Porcella S.F."/>
            <person name="Martens C.A."/>
            <person name="Bruno D.P."/>
            <person name="Ricklefs S.M."/>
            <person name="Barbian K.B."/>
        </authorList>
    </citation>
    <scope>NUCLEOTIDE SEQUENCE</scope>
    <source>
        <strain evidence="2">SLO</strain>
        <plasmid evidence="2">unnamed</plasmid>
    </source>
</reference>
<geneLocation type="plasmid" evidence="2">
    <name>unnamed</name>
</geneLocation>
<dbReference type="EMBL" id="CP005864">
    <property type="protein sequence ID" value="AHH09974.1"/>
    <property type="molecule type" value="Genomic_DNA"/>
</dbReference>
<dbReference type="InterPro" id="IPR058057">
    <property type="entry name" value="BBH37-like"/>
</dbReference>
<accession>W5SS06</accession>
<dbReference type="RefSeq" id="WP_025407570.1">
    <property type="nucleotide sequence ID" value="NZ_CP005864.1"/>
</dbReference>
<organism evidence="2">
    <name type="scientific">Borrelia parkeri SLO</name>
    <dbReference type="NCBI Taxonomy" id="1313294"/>
    <lineage>
        <taxon>Bacteria</taxon>
        <taxon>Pseudomonadati</taxon>
        <taxon>Spirochaetota</taxon>
        <taxon>Spirochaetia</taxon>
        <taxon>Spirochaetales</taxon>
        <taxon>Borreliaceae</taxon>
        <taxon>Borrelia</taxon>
    </lineage>
</organism>
<feature type="non-terminal residue" evidence="2">
    <location>
        <position position="1"/>
    </location>
</feature>
<dbReference type="InterPro" id="IPR057717">
    <property type="entry name" value="BBH37-like_helical"/>
</dbReference>
<gene>
    <name evidence="2" type="ORF">BPA_0050400</name>
</gene>
<proteinExistence type="predicted"/>
<protein>
    <recommendedName>
        <fullName evidence="1">BBH37-like helical domain-containing protein</fullName>
    </recommendedName>
</protein>
<dbReference type="NCBIfam" id="NF033721">
    <property type="entry name" value="P12_lipo"/>
    <property type="match status" value="1"/>
</dbReference>
<feature type="domain" description="BBH37-like helical" evidence="1">
    <location>
        <begin position="45"/>
        <end position="239"/>
    </location>
</feature>
<name>W5SS06_BORPR</name>